<dbReference type="EMBL" id="SOYY01000006">
    <property type="protein sequence ID" value="KAA0720426.1"/>
    <property type="molecule type" value="Genomic_DNA"/>
</dbReference>
<gene>
    <name evidence="1" type="ORF">E1301_Tti015874</name>
</gene>
<dbReference type="Proteomes" id="UP000324632">
    <property type="component" value="Chromosome 6"/>
</dbReference>
<name>A0A5A9PHH5_9TELE</name>
<organism evidence="1 2">
    <name type="scientific">Triplophysa tibetana</name>
    <dbReference type="NCBI Taxonomy" id="1572043"/>
    <lineage>
        <taxon>Eukaryota</taxon>
        <taxon>Metazoa</taxon>
        <taxon>Chordata</taxon>
        <taxon>Craniata</taxon>
        <taxon>Vertebrata</taxon>
        <taxon>Euteleostomi</taxon>
        <taxon>Actinopterygii</taxon>
        <taxon>Neopterygii</taxon>
        <taxon>Teleostei</taxon>
        <taxon>Ostariophysi</taxon>
        <taxon>Cypriniformes</taxon>
        <taxon>Nemacheilidae</taxon>
        <taxon>Triplophysa</taxon>
    </lineage>
</organism>
<proteinExistence type="predicted"/>
<evidence type="ECO:0000313" key="1">
    <source>
        <dbReference type="EMBL" id="KAA0720426.1"/>
    </source>
</evidence>
<keyword evidence="2" id="KW-1185">Reference proteome</keyword>
<protein>
    <submittedName>
        <fullName evidence="1">Uncharacterized protein</fullName>
    </submittedName>
</protein>
<sequence length="67" mass="7599">MRRRDSQTPRPSMHQPPSRISSYASALSFVPAIVKWTVLGLRKVLSNANVQFSREKAPSEQTRDRSS</sequence>
<dbReference type="AlphaFoldDB" id="A0A5A9PHH5"/>
<accession>A0A5A9PHH5</accession>
<evidence type="ECO:0000313" key="2">
    <source>
        <dbReference type="Proteomes" id="UP000324632"/>
    </source>
</evidence>
<comment type="caution">
    <text evidence="1">The sequence shown here is derived from an EMBL/GenBank/DDBJ whole genome shotgun (WGS) entry which is preliminary data.</text>
</comment>
<reference evidence="1 2" key="1">
    <citation type="journal article" date="2019" name="Mol. Ecol. Resour.">
        <title>Chromosome-level genome assembly of Triplophysa tibetana, a fish adapted to the harsh high-altitude environment of the Tibetan Plateau.</title>
        <authorList>
            <person name="Yang X."/>
            <person name="Liu H."/>
            <person name="Ma Z."/>
            <person name="Zou Y."/>
            <person name="Zou M."/>
            <person name="Mao Y."/>
            <person name="Li X."/>
            <person name="Wang H."/>
            <person name="Chen T."/>
            <person name="Wang W."/>
            <person name="Yang R."/>
        </authorList>
    </citation>
    <scope>NUCLEOTIDE SEQUENCE [LARGE SCALE GENOMIC DNA]</scope>
    <source>
        <strain evidence="1">TTIB1903HZAU</strain>
        <tissue evidence="1">Muscle</tissue>
    </source>
</reference>